<evidence type="ECO:0000256" key="3">
    <source>
        <dbReference type="SAM" id="SignalP"/>
    </source>
</evidence>
<keyword evidence="3" id="KW-0732">Signal</keyword>
<keyword evidence="2" id="KW-0472">Membrane</keyword>
<keyword evidence="2" id="KW-0812">Transmembrane</keyword>
<evidence type="ECO:0000313" key="5">
    <source>
        <dbReference type="Proteomes" id="UP000694544"/>
    </source>
</evidence>
<evidence type="ECO:0000256" key="1">
    <source>
        <dbReference type="SAM" id="MobiDB-lite"/>
    </source>
</evidence>
<reference evidence="4" key="1">
    <citation type="submission" date="2025-08" db="UniProtKB">
        <authorList>
            <consortium name="Ensembl"/>
        </authorList>
    </citation>
    <scope>IDENTIFICATION</scope>
</reference>
<accession>A0A8C6FTL4</accession>
<feature type="signal peptide" evidence="3">
    <location>
        <begin position="1"/>
        <end position="26"/>
    </location>
</feature>
<dbReference type="GeneTree" id="ENSGT01030000234883"/>
<feature type="compositionally biased region" description="Polar residues" evidence="1">
    <location>
        <begin position="65"/>
        <end position="89"/>
    </location>
</feature>
<evidence type="ECO:0000313" key="4">
    <source>
        <dbReference type="Ensembl" id="ENSMMSP00000028847.1"/>
    </source>
</evidence>
<feature type="compositionally biased region" description="Low complexity" evidence="1">
    <location>
        <begin position="133"/>
        <end position="150"/>
    </location>
</feature>
<feature type="chain" id="PRO_5034870135" evidence="3">
    <location>
        <begin position="27"/>
        <end position="244"/>
    </location>
</feature>
<dbReference type="Ensembl" id="ENSMMST00000031773.1">
    <property type="protein sequence ID" value="ENSMMSP00000028847.1"/>
    <property type="gene ID" value="ENSMMSG00000021641.1"/>
</dbReference>
<feature type="transmembrane region" description="Helical" evidence="2">
    <location>
        <begin position="193"/>
        <end position="214"/>
    </location>
</feature>
<feature type="compositionally biased region" description="Low complexity" evidence="1">
    <location>
        <begin position="90"/>
        <end position="110"/>
    </location>
</feature>
<dbReference type="Proteomes" id="UP000694544">
    <property type="component" value="Unplaced"/>
</dbReference>
<sequence length="244" mass="25424">MPSSQPPPPPPPLLLLALLLLLLLKAFDRNSFVLASTSTGVFFSDVTTSEMENLTSKPLTLPFSFSSPTVGGNHTSQENPETGSTYHPNSPSSESTTSHSPSNSGSISTTQPTFSQPEPDTHPSSGSPSSEHTVTSPSSPLSSISLATLPWSPTHPNPSTVPSSESLATDQTFETSGYAPGDSGAPKLHRNPGVVVAVCLLVSVLLIGGVIMAVRCCHSGVSEFQKLDEGLVSRRSSSAHHTLP</sequence>
<proteinExistence type="predicted"/>
<keyword evidence="2" id="KW-1133">Transmembrane helix</keyword>
<keyword evidence="5" id="KW-1185">Reference proteome</keyword>
<name>A0A8C6FTL4_MOSMO</name>
<organism evidence="4 5">
    <name type="scientific">Moschus moschiferus</name>
    <name type="common">Siberian musk deer</name>
    <name type="synonym">Moschus sibiricus</name>
    <dbReference type="NCBI Taxonomy" id="68415"/>
    <lineage>
        <taxon>Eukaryota</taxon>
        <taxon>Metazoa</taxon>
        <taxon>Chordata</taxon>
        <taxon>Craniata</taxon>
        <taxon>Vertebrata</taxon>
        <taxon>Euteleostomi</taxon>
        <taxon>Mammalia</taxon>
        <taxon>Eutheria</taxon>
        <taxon>Laurasiatheria</taxon>
        <taxon>Artiodactyla</taxon>
        <taxon>Ruminantia</taxon>
        <taxon>Pecora</taxon>
        <taxon>Moschidae</taxon>
        <taxon>Moschus</taxon>
    </lineage>
</organism>
<reference evidence="4" key="2">
    <citation type="submission" date="2025-09" db="UniProtKB">
        <authorList>
            <consortium name="Ensembl"/>
        </authorList>
    </citation>
    <scope>IDENTIFICATION</scope>
</reference>
<evidence type="ECO:0000256" key="2">
    <source>
        <dbReference type="SAM" id="Phobius"/>
    </source>
</evidence>
<feature type="compositionally biased region" description="Polar residues" evidence="1">
    <location>
        <begin position="111"/>
        <end position="132"/>
    </location>
</feature>
<feature type="compositionally biased region" description="Polar residues" evidence="1">
    <location>
        <begin position="157"/>
        <end position="168"/>
    </location>
</feature>
<feature type="region of interest" description="Disordered" evidence="1">
    <location>
        <begin position="65"/>
        <end position="168"/>
    </location>
</feature>
<protein>
    <submittedName>
        <fullName evidence="4">Uncharacterized protein</fullName>
    </submittedName>
</protein>
<dbReference type="AlphaFoldDB" id="A0A8C6FTL4"/>